<comment type="caution">
    <text evidence="1">The sequence shown here is derived from an EMBL/GenBank/DDBJ whole genome shotgun (WGS) entry which is preliminary data.</text>
</comment>
<reference evidence="1 2" key="1">
    <citation type="submission" date="2023-09" db="EMBL/GenBank/DDBJ databases">
        <title>Genomes of two closely related lineages of the louse Polyplax serrata with different host specificities.</title>
        <authorList>
            <person name="Martinu J."/>
            <person name="Tarabai H."/>
            <person name="Stefka J."/>
            <person name="Hypsa V."/>
        </authorList>
    </citation>
    <scope>NUCLEOTIDE SEQUENCE [LARGE SCALE GENOMIC DNA]</scope>
    <source>
        <strain evidence="1">98ZLc_SE</strain>
    </source>
</reference>
<keyword evidence="2" id="KW-1185">Reference proteome</keyword>
<dbReference type="EMBL" id="JAWJWF010000004">
    <property type="protein sequence ID" value="KAK6633621.1"/>
    <property type="molecule type" value="Genomic_DNA"/>
</dbReference>
<gene>
    <name evidence="1" type="ORF">RUM44_004228</name>
</gene>
<evidence type="ECO:0000313" key="1">
    <source>
        <dbReference type="EMBL" id="KAK6633621.1"/>
    </source>
</evidence>
<name>A0ABR1B278_POLSC</name>
<evidence type="ECO:0000313" key="2">
    <source>
        <dbReference type="Proteomes" id="UP001359485"/>
    </source>
</evidence>
<dbReference type="Proteomes" id="UP001359485">
    <property type="component" value="Unassembled WGS sequence"/>
</dbReference>
<protein>
    <submittedName>
        <fullName evidence="1">Uncharacterized protein</fullName>
    </submittedName>
</protein>
<sequence>MRPDFSSWPPESVVSSSPIHPQVLVFFVLSFNEVAELQFRKDGKKLKNQHWSISDKRTGDVMKTYPRMEDASFQLRKEGYQCRHLSLTMRPPPMLIIFKLPKMVIV</sequence>
<organism evidence="1 2">
    <name type="scientific">Polyplax serrata</name>
    <name type="common">Common mouse louse</name>
    <dbReference type="NCBI Taxonomy" id="468196"/>
    <lineage>
        <taxon>Eukaryota</taxon>
        <taxon>Metazoa</taxon>
        <taxon>Ecdysozoa</taxon>
        <taxon>Arthropoda</taxon>
        <taxon>Hexapoda</taxon>
        <taxon>Insecta</taxon>
        <taxon>Pterygota</taxon>
        <taxon>Neoptera</taxon>
        <taxon>Paraneoptera</taxon>
        <taxon>Psocodea</taxon>
        <taxon>Troctomorpha</taxon>
        <taxon>Phthiraptera</taxon>
        <taxon>Anoplura</taxon>
        <taxon>Polyplacidae</taxon>
        <taxon>Polyplax</taxon>
    </lineage>
</organism>
<proteinExistence type="predicted"/>
<accession>A0ABR1B278</accession>